<dbReference type="GeneID" id="31006120"/>
<dbReference type="RefSeq" id="XP_020118612.1">
    <property type="nucleotide sequence ID" value="XM_020268679.1"/>
</dbReference>
<dbReference type="OrthoDB" id="5519740at2759"/>
<evidence type="ECO:0000313" key="3">
    <source>
        <dbReference type="Proteomes" id="UP000214365"/>
    </source>
</evidence>
<dbReference type="EMBL" id="LFMY01000009">
    <property type="protein sequence ID" value="OKL58491.1"/>
    <property type="molecule type" value="Genomic_DNA"/>
</dbReference>
<accession>A0A225ABN8</accession>
<dbReference type="InterPro" id="IPR005545">
    <property type="entry name" value="YCII"/>
</dbReference>
<protein>
    <recommendedName>
        <fullName evidence="1">YCII-related domain-containing protein</fullName>
    </recommendedName>
</protein>
<dbReference type="Pfam" id="PF03795">
    <property type="entry name" value="YCII"/>
    <property type="match status" value="1"/>
</dbReference>
<dbReference type="InterPro" id="IPR051807">
    <property type="entry name" value="Sec-metab_biosynth-assoc"/>
</dbReference>
<dbReference type="STRING" id="1441469.A0A225ABN8"/>
<reference evidence="2 3" key="1">
    <citation type="submission" date="2015-06" db="EMBL/GenBank/DDBJ databases">
        <title>Talaromyces atroroseus IBT 11181 draft genome.</title>
        <authorList>
            <person name="Rasmussen K.B."/>
            <person name="Rasmussen S."/>
            <person name="Petersen B."/>
            <person name="Sicheritz-Ponten T."/>
            <person name="Mortensen U.H."/>
            <person name="Thrane U."/>
        </authorList>
    </citation>
    <scope>NUCLEOTIDE SEQUENCE [LARGE SCALE GENOMIC DNA]</scope>
    <source>
        <strain evidence="2 3">IBT 11181</strain>
    </source>
</reference>
<organism evidence="2 3">
    <name type="scientific">Talaromyces atroroseus</name>
    <dbReference type="NCBI Taxonomy" id="1441469"/>
    <lineage>
        <taxon>Eukaryota</taxon>
        <taxon>Fungi</taxon>
        <taxon>Dikarya</taxon>
        <taxon>Ascomycota</taxon>
        <taxon>Pezizomycotina</taxon>
        <taxon>Eurotiomycetes</taxon>
        <taxon>Eurotiomycetidae</taxon>
        <taxon>Eurotiales</taxon>
        <taxon>Trichocomaceae</taxon>
        <taxon>Talaromyces</taxon>
        <taxon>Talaromyces sect. Trachyspermi</taxon>
    </lineage>
</organism>
<dbReference type="Proteomes" id="UP000214365">
    <property type="component" value="Unassembled WGS sequence"/>
</dbReference>
<name>A0A225ABN8_TALAT</name>
<evidence type="ECO:0000259" key="1">
    <source>
        <dbReference type="Pfam" id="PF03795"/>
    </source>
</evidence>
<dbReference type="PANTHER" id="PTHR33606">
    <property type="entry name" value="PROTEIN YCII"/>
    <property type="match status" value="1"/>
</dbReference>
<dbReference type="Gene3D" id="3.30.70.1060">
    <property type="entry name" value="Dimeric alpha+beta barrel"/>
    <property type="match status" value="1"/>
</dbReference>
<dbReference type="SUPFAM" id="SSF54909">
    <property type="entry name" value="Dimeric alpha+beta barrel"/>
    <property type="match status" value="1"/>
</dbReference>
<keyword evidence="3" id="KW-1185">Reference proteome</keyword>
<sequence>MSYMVQNVTRRAFSAVSSAKGKTSEWLVMLADKPGVLERRIRIRPTHSKNFVKLHQSGIVSWAGPVFKEHVKEGLVRPFIGSMMVVNAPSREMVREILEQDVFVKEGIWDWEHVQILPFETLLRRPTNVEGGPGQ</sequence>
<dbReference type="AlphaFoldDB" id="A0A225ABN8"/>
<feature type="domain" description="YCII-related" evidence="1">
    <location>
        <begin position="26"/>
        <end position="119"/>
    </location>
</feature>
<proteinExistence type="predicted"/>
<comment type="caution">
    <text evidence="2">The sequence shown here is derived from an EMBL/GenBank/DDBJ whole genome shotgun (WGS) entry which is preliminary data.</text>
</comment>
<evidence type="ECO:0000313" key="2">
    <source>
        <dbReference type="EMBL" id="OKL58491.1"/>
    </source>
</evidence>
<dbReference type="PANTHER" id="PTHR33606:SF3">
    <property type="entry name" value="PROTEIN YCII"/>
    <property type="match status" value="1"/>
</dbReference>
<gene>
    <name evidence="2" type="ORF">UA08_06364</name>
</gene>
<dbReference type="InterPro" id="IPR011008">
    <property type="entry name" value="Dimeric_a/b-barrel"/>
</dbReference>